<evidence type="ECO:0000313" key="1">
    <source>
        <dbReference type="EMBL" id="KAK7074603.1"/>
    </source>
</evidence>
<organism evidence="1 2">
    <name type="scientific">Halocaridina rubra</name>
    <name type="common">Hawaiian red shrimp</name>
    <dbReference type="NCBI Taxonomy" id="373956"/>
    <lineage>
        <taxon>Eukaryota</taxon>
        <taxon>Metazoa</taxon>
        <taxon>Ecdysozoa</taxon>
        <taxon>Arthropoda</taxon>
        <taxon>Crustacea</taxon>
        <taxon>Multicrustacea</taxon>
        <taxon>Malacostraca</taxon>
        <taxon>Eumalacostraca</taxon>
        <taxon>Eucarida</taxon>
        <taxon>Decapoda</taxon>
        <taxon>Pleocyemata</taxon>
        <taxon>Caridea</taxon>
        <taxon>Atyoidea</taxon>
        <taxon>Atyidae</taxon>
        <taxon>Halocaridina</taxon>
    </lineage>
</organism>
<accession>A0AAN9A4F0</accession>
<keyword evidence="2" id="KW-1185">Reference proteome</keyword>
<sequence>MARLGGNALEWIKSYLEGKKQTVRVRRCLNGQCEKYVAWVCGYYRKEEGQAYINHTFTPEATWGLTEGYSNMEGRGATIQAPHLCSMVGN</sequence>
<proteinExistence type="predicted"/>
<dbReference type="Proteomes" id="UP001381693">
    <property type="component" value="Unassembled WGS sequence"/>
</dbReference>
<dbReference type="EMBL" id="JAXCGZ010011519">
    <property type="protein sequence ID" value="KAK7074603.1"/>
    <property type="molecule type" value="Genomic_DNA"/>
</dbReference>
<gene>
    <name evidence="1" type="ORF">SK128_013738</name>
</gene>
<name>A0AAN9A4F0_HALRR</name>
<protein>
    <submittedName>
        <fullName evidence="1">Uncharacterized protein</fullName>
    </submittedName>
</protein>
<evidence type="ECO:0000313" key="2">
    <source>
        <dbReference type="Proteomes" id="UP001381693"/>
    </source>
</evidence>
<dbReference type="AlphaFoldDB" id="A0AAN9A4F0"/>
<comment type="caution">
    <text evidence="1">The sequence shown here is derived from an EMBL/GenBank/DDBJ whole genome shotgun (WGS) entry which is preliminary data.</text>
</comment>
<reference evidence="1 2" key="1">
    <citation type="submission" date="2023-11" db="EMBL/GenBank/DDBJ databases">
        <title>Halocaridina rubra genome assembly.</title>
        <authorList>
            <person name="Smith C."/>
        </authorList>
    </citation>
    <scope>NUCLEOTIDE SEQUENCE [LARGE SCALE GENOMIC DNA]</scope>
    <source>
        <strain evidence="1">EP-1</strain>
        <tissue evidence="1">Whole</tissue>
    </source>
</reference>